<dbReference type="EMBL" id="CP002191">
    <property type="protein sequence ID" value="AFD24647.1"/>
    <property type="molecule type" value="Genomic_DNA"/>
</dbReference>
<dbReference type="PANTHER" id="PTHR30146:SF148">
    <property type="entry name" value="HTH-TYPE TRANSCRIPTIONAL REPRESSOR PURR-RELATED"/>
    <property type="match status" value="1"/>
</dbReference>
<keyword evidence="2" id="KW-0805">Transcription regulation</keyword>
<dbReference type="InterPro" id="IPR028082">
    <property type="entry name" value="Peripla_BP_I"/>
</dbReference>
<keyword evidence="1" id="KW-0678">Repressor</keyword>
<dbReference type="AlphaFoldDB" id="H8GXI7"/>
<dbReference type="PATRIC" id="fig|745776.4.peg.737"/>
<dbReference type="STRING" id="745776.DGo_CA0720"/>
<sequence length="333" mass="36376">MARVAGVSVSTVSRTINGTAFVAEDKRQAVNRALQELGFQPNYLAKSLITGRSMTVGVIAEDIVSPYYADVIRGFEHGLFDTPYQPVLQSGHWSQQRESGAIETLIYRKVDALVLLGSTLPGEELLDIAGRVPLVVFGRHVPELDARCLTLDQYQGAYLATRHLIELGHRDIAHLRGPDGQQDAEERLRGYQAALRDNDLPSPPELVVQGDFLEQAAYQGTLRLLGNGCPFTAIFAANDQMAVGARLALYRQGLRVPDDVSLVGFDDLPGSAFTTPPLTTVHQPTYQIGRALAAHTLGLLQGEMPTLPDFPLTLSIRESTRSLRRTAARRPAL</sequence>
<evidence type="ECO:0000256" key="2">
    <source>
        <dbReference type="ARBA" id="ARBA00023015"/>
    </source>
</evidence>
<protein>
    <submittedName>
        <fullName evidence="6">Sugar binding transcriptional regulator, LacI family</fullName>
    </submittedName>
</protein>
<dbReference type="eggNOG" id="COG1609">
    <property type="taxonomic scope" value="Bacteria"/>
</dbReference>
<dbReference type="InterPro" id="IPR010982">
    <property type="entry name" value="Lambda_DNA-bd_dom_sf"/>
</dbReference>
<dbReference type="CDD" id="cd01392">
    <property type="entry name" value="HTH_LacI"/>
    <property type="match status" value="1"/>
</dbReference>
<dbReference type="Pfam" id="PF00356">
    <property type="entry name" value="LacI"/>
    <property type="match status" value="1"/>
</dbReference>
<keyword evidence="4" id="KW-0804">Transcription</keyword>
<dbReference type="KEGG" id="dgo:DGo_CA0720"/>
<evidence type="ECO:0000256" key="1">
    <source>
        <dbReference type="ARBA" id="ARBA00022491"/>
    </source>
</evidence>
<dbReference type="Proteomes" id="UP000007575">
    <property type="component" value="Chromosome"/>
</dbReference>
<evidence type="ECO:0000259" key="5">
    <source>
        <dbReference type="PROSITE" id="PS50932"/>
    </source>
</evidence>
<evidence type="ECO:0000256" key="3">
    <source>
        <dbReference type="ARBA" id="ARBA00023125"/>
    </source>
</evidence>
<organism evidence="6 7">
    <name type="scientific">Deinococcus gobiensis (strain DSM 21396 / JCM 16679 / CGMCC 1.7299 / I-0)</name>
    <dbReference type="NCBI Taxonomy" id="745776"/>
    <lineage>
        <taxon>Bacteria</taxon>
        <taxon>Thermotogati</taxon>
        <taxon>Deinococcota</taxon>
        <taxon>Deinococci</taxon>
        <taxon>Deinococcales</taxon>
        <taxon>Deinococcaceae</taxon>
        <taxon>Deinococcus</taxon>
    </lineage>
</organism>
<keyword evidence="3" id="KW-0238">DNA-binding</keyword>
<dbReference type="GO" id="GO:0000976">
    <property type="term" value="F:transcription cis-regulatory region binding"/>
    <property type="evidence" value="ECO:0007669"/>
    <property type="project" value="TreeGrafter"/>
</dbReference>
<proteinExistence type="predicted"/>
<dbReference type="PROSITE" id="PS50932">
    <property type="entry name" value="HTH_LACI_2"/>
    <property type="match status" value="1"/>
</dbReference>
<name>H8GXI7_DEIGI</name>
<dbReference type="SUPFAM" id="SSF47413">
    <property type="entry name" value="lambda repressor-like DNA-binding domains"/>
    <property type="match status" value="1"/>
</dbReference>
<evidence type="ECO:0000256" key="4">
    <source>
        <dbReference type="ARBA" id="ARBA00023163"/>
    </source>
</evidence>
<dbReference type="Pfam" id="PF13377">
    <property type="entry name" value="Peripla_BP_3"/>
    <property type="match status" value="1"/>
</dbReference>
<dbReference type="PANTHER" id="PTHR30146">
    <property type="entry name" value="LACI-RELATED TRANSCRIPTIONAL REPRESSOR"/>
    <property type="match status" value="1"/>
</dbReference>
<dbReference type="SUPFAM" id="SSF53822">
    <property type="entry name" value="Periplasmic binding protein-like I"/>
    <property type="match status" value="1"/>
</dbReference>
<dbReference type="InterPro" id="IPR000843">
    <property type="entry name" value="HTH_LacI"/>
</dbReference>
<dbReference type="Gene3D" id="1.10.260.40">
    <property type="entry name" value="lambda repressor-like DNA-binding domains"/>
    <property type="match status" value="1"/>
</dbReference>
<reference evidence="6 7" key="1">
    <citation type="journal article" date="2012" name="PLoS ONE">
        <title>Genome sequence and transcriptome analysis of the radioresistant bacterium Deinococcus gobiensis: insights into the extreme environmental adaptations.</title>
        <authorList>
            <person name="Yuan M."/>
            <person name="Chen M."/>
            <person name="Zhang W."/>
            <person name="Lu W."/>
            <person name="Wang J."/>
            <person name="Yang M."/>
            <person name="Zhao P."/>
            <person name="Tang R."/>
            <person name="Li X."/>
            <person name="Hao Y."/>
            <person name="Zhou Z."/>
            <person name="Zhan Y."/>
            <person name="Yu H."/>
            <person name="Teng C."/>
            <person name="Yan Y."/>
            <person name="Ping S."/>
            <person name="Wang Y."/>
            <person name="Lin M."/>
        </authorList>
    </citation>
    <scope>NUCLEOTIDE SEQUENCE [LARGE SCALE GENOMIC DNA]</scope>
    <source>
        <strain evidence="6 7">I-0</strain>
    </source>
</reference>
<dbReference type="CDD" id="cd06290">
    <property type="entry name" value="PBP1_LacI-like"/>
    <property type="match status" value="1"/>
</dbReference>
<accession>H8GXI7</accession>
<dbReference type="SMART" id="SM00354">
    <property type="entry name" value="HTH_LACI"/>
    <property type="match status" value="1"/>
</dbReference>
<feature type="domain" description="HTH lacI-type" evidence="5">
    <location>
        <begin position="1"/>
        <end position="50"/>
    </location>
</feature>
<dbReference type="InterPro" id="IPR046335">
    <property type="entry name" value="LacI/GalR-like_sensor"/>
</dbReference>
<dbReference type="Gene3D" id="3.40.50.2300">
    <property type="match status" value="2"/>
</dbReference>
<evidence type="ECO:0000313" key="6">
    <source>
        <dbReference type="EMBL" id="AFD24647.1"/>
    </source>
</evidence>
<keyword evidence="7" id="KW-1185">Reference proteome</keyword>
<gene>
    <name evidence="6" type="primary">lacI</name>
    <name evidence="6" type="ordered locus">DGo_CA0720</name>
</gene>
<dbReference type="HOGENOM" id="CLU_037628_6_0_0"/>
<dbReference type="GO" id="GO:0003700">
    <property type="term" value="F:DNA-binding transcription factor activity"/>
    <property type="evidence" value="ECO:0007669"/>
    <property type="project" value="TreeGrafter"/>
</dbReference>
<evidence type="ECO:0000313" key="7">
    <source>
        <dbReference type="Proteomes" id="UP000007575"/>
    </source>
</evidence>